<comment type="similarity">
    <text evidence="1">Belongs to the FGGY kinase family.</text>
</comment>
<dbReference type="PIRSF" id="PIRSF000538">
    <property type="entry name" value="GlpK"/>
    <property type="match status" value="1"/>
</dbReference>
<dbReference type="PANTHER" id="PTHR43095:SF5">
    <property type="entry name" value="XYLULOSE KINASE"/>
    <property type="match status" value="1"/>
</dbReference>
<dbReference type="InterPro" id="IPR018485">
    <property type="entry name" value="FGGY_C"/>
</dbReference>
<organism evidence="6 7">
    <name type="scientific">Pontibacillus salicampi</name>
    <dbReference type="NCBI Taxonomy" id="1449801"/>
    <lineage>
        <taxon>Bacteria</taxon>
        <taxon>Bacillati</taxon>
        <taxon>Bacillota</taxon>
        <taxon>Bacilli</taxon>
        <taxon>Bacillales</taxon>
        <taxon>Bacillaceae</taxon>
        <taxon>Pontibacillus</taxon>
    </lineage>
</organism>
<comment type="caution">
    <text evidence="6">The sequence shown here is derived from an EMBL/GenBank/DDBJ whole genome shotgun (WGS) entry which is preliminary data.</text>
</comment>
<keyword evidence="3 6" id="KW-0418">Kinase</keyword>
<dbReference type="Gene3D" id="3.30.420.40">
    <property type="match status" value="3"/>
</dbReference>
<dbReference type="Proteomes" id="UP001589836">
    <property type="component" value="Unassembled WGS sequence"/>
</dbReference>
<dbReference type="InterPro" id="IPR018484">
    <property type="entry name" value="FGGY_N"/>
</dbReference>
<evidence type="ECO:0000313" key="7">
    <source>
        <dbReference type="Proteomes" id="UP001589836"/>
    </source>
</evidence>
<evidence type="ECO:0000256" key="1">
    <source>
        <dbReference type="ARBA" id="ARBA00009156"/>
    </source>
</evidence>
<keyword evidence="2 6" id="KW-0808">Transferase</keyword>
<keyword evidence="7" id="KW-1185">Reference proteome</keyword>
<dbReference type="RefSeq" id="WP_377348811.1">
    <property type="nucleotide sequence ID" value="NZ_JBHLTP010000011.1"/>
</dbReference>
<evidence type="ECO:0000259" key="5">
    <source>
        <dbReference type="Pfam" id="PF02782"/>
    </source>
</evidence>
<dbReference type="InterPro" id="IPR000577">
    <property type="entry name" value="Carb_kinase_FGGY"/>
</dbReference>
<dbReference type="PANTHER" id="PTHR43095">
    <property type="entry name" value="SUGAR KINASE"/>
    <property type="match status" value="1"/>
</dbReference>
<dbReference type="EC" id="2.7.1.-" evidence="6"/>
<accession>A0ABV6LQG1</accession>
<evidence type="ECO:0000259" key="4">
    <source>
        <dbReference type="Pfam" id="PF00370"/>
    </source>
</evidence>
<evidence type="ECO:0000256" key="3">
    <source>
        <dbReference type="ARBA" id="ARBA00022777"/>
    </source>
</evidence>
<evidence type="ECO:0000313" key="6">
    <source>
        <dbReference type="EMBL" id="MFC0524641.1"/>
    </source>
</evidence>
<dbReference type="GO" id="GO:0016301">
    <property type="term" value="F:kinase activity"/>
    <property type="evidence" value="ECO:0007669"/>
    <property type="project" value="UniProtKB-KW"/>
</dbReference>
<protein>
    <submittedName>
        <fullName evidence="6">FGGY-family carbohydrate kinase</fullName>
        <ecNumber evidence="6">2.7.1.-</ecNumber>
    </submittedName>
</protein>
<dbReference type="InterPro" id="IPR050406">
    <property type="entry name" value="FGGY_Carb_Kinase"/>
</dbReference>
<sequence length="479" mass="53005">MTKKYIIGVDGGSQSSKVVIFDLDGNVISEGKVNLRPMHTPEPGIVEHPDDDLWDSISQASQQAMEAFAGNKEDIIGIGLCTIRFCRCLLKSDGTLAAPALSWMDARVSKPYEHRNDEVSYVTTTSGYITHRLTGEFKDTAANYQGMWPIDTDTWEWSESQKVFDYYNIPRSMLFDLQYPGTILGNVTMEAAKATGFPAGIPVVATANDKAVEALGSGTLSSSKTLISLGTYIAPMVHGQDNPSHTEHFWTNFSAIPNEYLYEGNGIRRGMWTVSWFKNLFGEEFVQHAKNYGMTAEELLNQEAELVPAGSDGLMTVLDWLAPSEEPYKKGMMIGFDGRHSRAHMYRSILEAIALTMKTNVDRMKEELGITIENLVLTGGGSNGNLMMQIFADVFGLQTSRNVVNGSASLGSAISVAVALGVYNSYEAAILAMVQVEETFHPDEEKHAFYHRMNEEVYQHITAYTDGILKKSYALFHES</sequence>
<proteinExistence type="inferred from homology"/>
<name>A0ABV6LQG1_9BACI</name>
<dbReference type="Pfam" id="PF02782">
    <property type="entry name" value="FGGY_C"/>
    <property type="match status" value="1"/>
</dbReference>
<reference evidence="6 7" key="1">
    <citation type="submission" date="2024-09" db="EMBL/GenBank/DDBJ databases">
        <authorList>
            <person name="Sun Q."/>
            <person name="Mori K."/>
        </authorList>
    </citation>
    <scope>NUCLEOTIDE SEQUENCE [LARGE SCALE GENOMIC DNA]</scope>
    <source>
        <strain evidence="6 7">NCAIM B.02529</strain>
    </source>
</reference>
<feature type="domain" description="Carbohydrate kinase FGGY N-terminal" evidence="4">
    <location>
        <begin position="5"/>
        <end position="111"/>
    </location>
</feature>
<dbReference type="InterPro" id="IPR043129">
    <property type="entry name" value="ATPase_NBD"/>
</dbReference>
<feature type="domain" description="Carbohydrate kinase FGGY N-terminal" evidence="4">
    <location>
        <begin position="114"/>
        <end position="216"/>
    </location>
</feature>
<dbReference type="EMBL" id="JBHLTP010000011">
    <property type="protein sequence ID" value="MFC0524641.1"/>
    <property type="molecule type" value="Genomic_DNA"/>
</dbReference>
<dbReference type="SUPFAM" id="SSF53067">
    <property type="entry name" value="Actin-like ATPase domain"/>
    <property type="match status" value="2"/>
</dbReference>
<dbReference type="Pfam" id="PF00370">
    <property type="entry name" value="FGGY_N"/>
    <property type="match status" value="2"/>
</dbReference>
<feature type="domain" description="Carbohydrate kinase FGGY C-terminal" evidence="5">
    <location>
        <begin position="227"/>
        <end position="419"/>
    </location>
</feature>
<gene>
    <name evidence="6" type="ORF">ACFFGV_13775</name>
</gene>
<evidence type="ECO:0000256" key="2">
    <source>
        <dbReference type="ARBA" id="ARBA00022679"/>
    </source>
</evidence>
<dbReference type="CDD" id="cd07779">
    <property type="entry name" value="ASKHA_NBD_FGGY_YgcE-like"/>
    <property type="match status" value="1"/>
</dbReference>